<dbReference type="SUPFAM" id="SSF57184">
    <property type="entry name" value="Growth factor receptor domain"/>
    <property type="match status" value="4"/>
</dbReference>
<dbReference type="PRINTS" id="PR00723">
    <property type="entry name" value="SUBTILISIN"/>
</dbReference>
<dbReference type="InterPro" id="IPR032815">
    <property type="entry name" value="S8_pro-domain"/>
</dbReference>
<evidence type="ECO:0000256" key="11">
    <source>
        <dbReference type="SAM" id="Phobius"/>
    </source>
</evidence>
<dbReference type="GeneID" id="106460561"/>
<comment type="similarity">
    <text evidence="1">Belongs to the peptidase S8 family. Furin subfamily.</text>
</comment>
<evidence type="ECO:0000259" key="12">
    <source>
        <dbReference type="PROSITE" id="PS51829"/>
    </source>
</evidence>
<dbReference type="RefSeq" id="XP_013775732.1">
    <property type="nucleotide sequence ID" value="XM_013920278.2"/>
</dbReference>
<dbReference type="InterPro" id="IPR009030">
    <property type="entry name" value="Growth_fac_rcpt_cys_sf"/>
</dbReference>
<dbReference type="SMART" id="SM00261">
    <property type="entry name" value="FU"/>
    <property type="match status" value="9"/>
</dbReference>
<dbReference type="Pfam" id="PF01483">
    <property type="entry name" value="P_proprotein"/>
    <property type="match status" value="1"/>
</dbReference>
<evidence type="ECO:0000313" key="14">
    <source>
        <dbReference type="RefSeq" id="XP_013775732.1"/>
    </source>
</evidence>
<keyword evidence="6 10" id="KW-0720">Serine protease</keyword>
<keyword evidence="2 10" id="KW-0645">Protease</keyword>
<dbReference type="SUPFAM" id="SSF54897">
    <property type="entry name" value="Protease propeptides/inhibitors"/>
    <property type="match status" value="1"/>
</dbReference>
<dbReference type="Gene3D" id="2.60.120.260">
    <property type="entry name" value="Galactose-binding domain-like"/>
    <property type="match status" value="1"/>
</dbReference>
<dbReference type="InterPro" id="IPR036852">
    <property type="entry name" value="Peptidase_S8/S53_dom_sf"/>
</dbReference>
<proteinExistence type="inferred from homology"/>
<keyword evidence="7" id="KW-0865">Zymogen</keyword>
<dbReference type="InterPro" id="IPR015500">
    <property type="entry name" value="Peptidase_S8_subtilisin-rel"/>
</dbReference>
<dbReference type="PROSITE" id="PS00138">
    <property type="entry name" value="SUBTILASE_SER"/>
    <property type="match status" value="1"/>
</dbReference>
<dbReference type="InterPro" id="IPR006212">
    <property type="entry name" value="Furin_repeat"/>
</dbReference>
<dbReference type="InterPro" id="IPR000742">
    <property type="entry name" value="EGF"/>
</dbReference>
<dbReference type="InterPro" id="IPR023827">
    <property type="entry name" value="Peptidase_S8_Asp-AS"/>
</dbReference>
<keyword evidence="13" id="KW-1185">Reference proteome</keyword>
<dbReference type="Proteomes" id="UP000694941">
    <property type="component" value="Unplaced"/>
</dbReference>
<dbReference type="Gene3D" id="3.40.50.200">
    <property type="entry name" value="Peptidase S8/S53 domain"/>
    <property type="match status" value="1"/>
</dbReference>
<evidence type="ECO:0000256" key="7">
    <source>
        <dbReference type="ARBA" id="ARBA00023145"/>
    </source>
</evidence>
<dbReference type="InterPro" id="IPR038466">
    <property type="entry name" value="S8_pro-domain_sf"/>
</dbReference>
<evidence type="ECO:0000256" key="9">
    <source>
        <dbReference type="ARBA" id="ARBA00023180"/>
    </source>
</evidence>
<evidence type="ECO:0000256" key="1">
    <source>
        <dbReference type="ARBA" id="ARBA00005325"/>
    </source>
</evidence>
<feature type="transmembrane region" description="Helical" evidence="11">
    <location>
        <begin position="1196"/>
        <end position="1218"/>
    </location>
</feature>
<sequence length="1270" mass="141708">MMYYFEVCPLWTEKHFQKYEFVKLSNMKQNMKIYLKSLSIHTVLFLLLCSLMTVQSCNGDHQSEKTIYTNHFAVLIPGGVDVADTVAEEHGFINKGQIGSLTDYYLFEHQHIAKRSLEFNHHHYRKISSNSKVLWVEQQYTKKRVKRDYKLIEIPDPLYQDQWYLHHGGKGGYDMNVKPAWDKGYTGKTVVVTILDDGIQTNHPDLIQNFDHLASLDINGGDSDPMPQNDANNKHGTRCAGEVAATAYNEYCGVGIAYNASIGGVRMLDGTVTDEVEARALNLNSQYIDIYSASWGPEDDGKTVDGPGRLAKIAFVDGITKGRKGLGSIFVWASGNGGRQQDNCNCDGYTNSVYTLSISSATEHGRKPWYLEECSSTLATTYSSGTPRVDRNVVTVDMNVDYVQNFKKGVKSNPSELCTESHTGTSASAPIAAAICALALEANPHLTWRDMQHLVILTSRPEPLSDEPGWSTNGVGRKFSHKFGYGLMDAAAMVQLAKQWKTVPAQHFCQTQSFHEKRIIPSDFGAQVEVTMETNACQQTKQVINHLEHVQVEVTLSYHPRGNLHIILISPSGTKSSVLLPRPRDTDDRNFNKWPFLSTHFWGESAIGTWKLLITVDGNIPSPASGTLYEWRLIFYGTEEAPFYVMSASSDSNFPKHNFSRQLSRIRQIPEGADSNIKLCAKKGEFADLENLGVCLRTCPDGQFGDEDSVCQHCHPQCKTCYGPNSDNCFSCRSETYLMDAYCVEHCRSGFYKDETLQQCLPCSSNCVTCEGTPYRCLSCGKNEVLQNGHCNICPAGTFRFSADSCVNCFDNCEICSGSSKNDCQSCQLGYNLYNSQCVKDCLSGYYSHQQLRQCFRCGLHCSICDDENVCRTCEPGWKLTDAKMCVRSSLNLTCSKGFYINSEQVCEPCDSSCGNCSGPSHLECITCPPSQYLHLGQCMESCPVGMGHSKKYECIPCPETCSTCKESGPGKCQKCREKYILHEDNCIASCPSRWFRDTRGKCQQCHSSCFTCIEGTEYECSSCTNGHALLNGQCLQSCLKGYYKYTSRNNITECLPCHHSCESCKGPSNMECTTCPGNSTQQDGKCIPCLDDEYYDYKTKKCKKCNFSCARCFGPHENQCDACKSPLRLNIELNRCMPCCDRQHILSKHPNPCCDCSPSGQCTLSPGHPRSIWFGHNSHKDGTASNGNRISTQSAVAIVFIISGSSVLLFFVIFGILQVQSGSFYKTQQLPRDYERVPTAAGVHFDAKEEQVALTQEYEDEEDNLYEKT</sequence>
<feature type="domain" description="P/Homo B" evidence="12">
    <location>
        <begin position="502"/>
        <end position="641"/>
    </location>
</feature>
<dbReference type="PROSITE" id="PS00137">
    <property type="entry name" value="SUBTILASE_HIS"/>
    <property type="match status" value="1"/>
</dbReference>
<organism evidence="13 14">
    <name type="scientific">Limulus polyphemus</name>
    <name type="common">Atlantic horseshoe crab</name>
    <dbReference type="NCBI Taxonomy" id="6850"/>
    <lineage>
        <taxon>Eukaryota</taxon>
        <taxon>Metazoa</taxon>
        <taxon>Ecdysozoa</taxon>
        <taxon>Arthropoda</taxon>
        <taxon>Chelicerata</taxon>
        <taxon>Merostomata</taxon>
        <taxon>Xiphosura</taxon>
        <taxon>Limulidae</taxon>
        <taxon>Limulus</taxon>
    </lineage>
</organism>
<keyword evidence="11" id="KW-1133">Transmembrane helix</keyword>
<dbReference type="InterPro" id="IPR023828">
    <property type="entry name" value="Peptidase_S8_Ser-AS"/>
</dbReference>
<dbReference type="Pfam" id="PF00082">
    <property type="entry name" value="Peptidase_S8"/>
    <property type="match status" value="1"/>
</dbReference>
<keyword evidence="9" id="KW-0325">Glycoprotein</keyword>
<dbReference type="Pfam" id="PF16470">
    <property type="entry name" value="S8_pro-domain"/>
    <property type="match status" value="1"/>
</dbReference>
<feature type="active site" description="Charge relay system" evidence="10">
    <location>
        <position position="235"/>
    </location>
</feature>
<evidence type="ECO:0000256" key="5">
    <source>
        <dbReference type="ARBA" id="ARBA00022801"/>
    </source>
</evidence>
<name>A0ABM1B6D9_LIMPO</name>
<evidence type="ECO:0000256" key="3">
    <source>
        <dbReference type="ARBA" id="ARBA00022685"/>
    </source>
</evidence>
<dbReference type="Gene3D" id="3.30.70.850">
    <property type="entry name" value="Peptidase S8, pro-domain"/>
    <property type="match status" value="1"/>
</dbReference>
<keyword evidence="4" id="KW-0732">Signal</keyword>
<evidence type="ECO:0000256" key="6">
    <source>
        <dbReference type="ARBA" id="ARBA00022825"/>
    </source>
</evidence>
<dbReference type="InterPro" id="IPR022398">
    <property type="entry name" value="Peptidase_S8_His-AS"/>
</dbReference>
<keyword evidence="3" id="KW-0165">Cleavage on pair of basic residues</keyword>
<evidence type="ECO:0000256" key="2">
    <source>
        <dbReference type="ARBA" id="ARBA00022670"/>
    </source>
</evidence>
<dbReference type="PROSITE" id="PS51892">
    <property type="entry name" value="SUBTILASE"/>
    <property type="match status" value="1"/>
</dbReference>
<dbReference type="PANTHER" id="PTHR42884:SF23">
    <property type="entry name" value="FURIN-LIKE PROTEASE 2"/>
    <property type="match status" value="1"/>
</dbReference>
<evidence type="ECO:0000256" key="8">
    <source>
        <dbReference type="ARBA" id="ARBA00023157"/>
    </source>
</evidence>
<dbReference type="InterPro" id="IPR034182">
    <property type="entry name" value="Kexin/furin"/>
</dbReference>
<reference evidence="14" key="1">
    <citation type="submission" date="2025-08" db="UniProtKB">
        <authorList>
            <consortium name="RefSeq"/>
        </authorList>
    </citation>
    <scope>IDENTIFICATION</scope>
    <source>
        <tissue evidence="14">Muscle</tissue>
    </source>
</reference>
<dbReference type="PROSITE" id="PS00136">
    <property type="entry name" value="SUBTILASE_ASP"/>
    <property type="match status" value="1"/>
</dbReference>
<dbReference type="SUPFAM" id="SSF49785">
    <property type="entry name" value="Galactose-binding domain-like"/>
    <property type="match status" value="1"/>
</dbReference>
<keyword evidence="11" id="KW-0812">Transmembrane</keyword>
<feature type="active site" description="Charge relay system" evidence="10">
    <location>
        <position position="426"/>
    </location>
</feature>
<keyword evidence="11" id="KW-0472">Membrane</keyword>
<protein>
    <submittedName>
        <fullName evidence="14">Furin-like protease 2</fullName>
    </submittedName>
</protein>
<dbReference type="CDD" id="cd00064">
    <property type="entry name" value="FU"/>
    <property type="match status" value="6"/>
</dbReference>
<keyword evidence="5 10" id="KW-0378">Hydrolase</keyword>
<dbReference type="CDD" id="cd04059">
    <property type="entry name" value="Peptidases_S8_Protein_convertases_Kexins_Furin-like"/>
    <property type="match status" value="1"/>
</dbReference>
<gene>
    <name evidence="14" type="primary">LOC106460561</name>
</gene>
<dbReference type="InterPro" id="IPR008979">
    <property type="entry name" value="Galactose-bd-like_sf"/>
</dbReference>
<dbReference type="SUPFAM" id="SSF52743">
    <property type="entry name" value="Subtilisin-like"/>
    <property type="match status" value="1"/>
</dbReference>
<evidence type="ECO:0000256" key="4">
    <source>
        <dbReference type="ARBA" id="ARBA00022729"/>
    </source>
</evidence>
<dbReference type="SMART" id="SM00181">
    <property type="entry name" value="EGF"/>
    <property type="match status" value="5"/>
</dbReference>
<evidence type="ECO:0000313" key="13">
    <source>
        <dbReference type="Proteomes" id="UP000694941"/>
    </source>
</evidence>
<keyword evidence="8" id="KW-1015">Disulfide bond</keyword>
<dbReference type="InterPro" id="IPR000209">
    <property type="entry name" value="Peptidase_S8/S53_dom"/>
</dbReference>
<dbReference type="Gene3D" id="2.10.220.10">
    <property type="entry name" value="Hormone Receptor, Insulin-like Growth Factor Receptor 1, Chain A, domain 2"/>
    <property type="match status" value="7"/>
</dbReference>
<dbReference type="PANTHER" id="PTHR42884">
    <property type="entry name" value="PROPROTEIN CONVERTASE SUBTILISIN/KEXIN-RELATED"/>
    <property type="match status" value="1"/>
</dbReference>
<accession>A0ABM1B6D9</accession>
<dbReference type="PROSITE" id="PS51829">
    <property type="entry name" value="P_HOMO_B"/>
    <property type="match status" value="1"/>
</dbReference>
<dbReference type="InterPro" id="IPR002884">
    <property type="entry name" value="P_dom"/>
</dbReference>
<feature type="active site" description="Charge relay system" evidence="10">
    <location>
        <position position="196"/>
    </location>
</feature>
<evidence type="ECO:0000256" key="10">
    <source>
        <dbReference type="PROSITE-ProRule" id="PRU01240"/>
    </source>
</evidence>